<sequence length="335" mass="36763">MSISVRNSDNPRCGAKAPQYASTFIEWVPVLRFCLAFLFLILPASLAHAACQGKEITEGVYNPPFCVPAEVKTIVTLDPLLTLGLLIELEAPVVATPYMAIQDPAVLQVVRQAKMIDLGNPKEPSLERIAALKPDLIIGSTEGHSPIYETASKIAPTVLVNHMDWKKYLALLSEMTGRKGAAQEALAAYEKRVTSIRARMKDVTVSTVRFAPGRFVVFLDGPAAYAPFAVLREAGVKRTAYETVTDGTIVKRPDWEELANLDGDILLYVSASGFESGPDDALEQEVIGNPLWQLLPAVRNGQAYRVDRIAWQSFHGIASANRILDDIERYVLADR</sequence>
<evidence type="ECO:0000256" key="2">
    <source>
        <dbReference type="ARBA" id="ARBA00008814"/>
    </source>
</evidence>
<evidence type="ECO:0000259" key="7">
    <source>
        <dbReference type="PROSITE" id="PS50983"/>
    </source>
</evidence>
<feature type="chain" id="PRO_5012887762" evidence="6">
    <location>
        <begin position="50"/>
        <end position="335"/>
    </location>
</feature>
<evidence type="ECO:0000313" key="8">
    <source>
        <dbReference type="EMBL" id="CUX63759.1"/>
    </source>
</evidence>
<proteinExistence type="inferred from homology"/>
<dbReference type="InterPro" id="IPR002491">
    <property type="entry name" value="ABC_transptr_periplasmic_BD"/>
</dbReference>
<name>A0A1S7S715_AGRTU</name>
<dbReference type="EMBL" id="FBWC01000031">
    <property type="protein sequence ID" value="CUX63759.1"/>
    <property type="molecule type" value="Genomic_DNA"/>
</dbReference>
<keyword evidence="4" id="KW-0408">Iron</keyword>
<feature type="domain" description="Fe/B12 periplasmic-binding" evidence="7">
    <location>
        <begin position="72"/>
        <end position="335"/>
    </location>
</feature>
<accession>A0A1S7S715</accession>
<dbReference type="PANTHER" id="PTHR30532">
    <property type="entry name" value="IRON III DICITRATE-BINDING PERIPLASMIC PROTEIN"/>
    <property type="match status" value="1"/>
</dbReference>
<organism evidence="8 9">
    <name type="scientific">Agrobacterium tumefaciens str. Kerr 14</name>
    <dbReference type="NCBI Taxonomy" id="1183424"/>
    <lineage>
        <taxon>Bacteria</taxon>
        <taxon>Pseudomonadati</taxon>
        <taxon>Pseudomonadota</taxon>
        <taxon>Alphaproteobacteria</taxon>
        <taxon>Hyphomicrobiales</taxon>
        <taxon>Rhizobiaceae</taxon>
        <taxon>Rhizobium/Agrobacterium group</taxon>
        <taxon>Agrobacterium</taxon>
        <taxon>Agrobacterium tumefaciens complex</taxon>
    </lineage>
</organism>
<dbReference type="SUPFAM" id="SSF53807">
    <property type="entry name" value="Helical backbone' metal receptor"/>
    <property type="match status" value="1"/>
</dbReference>
<evidence type="ECO:0000256" key="3">
    <source>
        <dbReference type="ARBA" id="ARBA00022448"/>
    </source>
</evidence>
<dbReference type="GO" id="GO:0030288">
    <property type="term" value="C:outer membrane-bounded periplasmic space"/>
    <property type="evidence" value="ECO:0007669"/>
    <property type="project" value="TreeGrafter"/>
</dbReference>
<dbReference type="CDD" id="cd01146">
    <property type="entry name" value="FhuD"/>
    <property type="match status" value="1"/>
</dbReference>
<dbReference type="Pfam" id="PF01497">
    <property type="entry name" value="Peripla_BP_2"/>
    <property type="match status" value="1"/>
</dbReference>
<dbReference type="Proteomes" id="UP000191897">
    <property type="component" value="Unassembled WGS sequence"/>
</dbReference>
<feature type="signal peptide" evidence="6">
    <location>
        <begin position="1"/>
        <end position="49"/>
    </location>
</feature>
<keyword evidence="3" id="KW-0813">Transport</keyword>
<gene>
    <name evidence="8" type="ORF">AGR4C_Lc90132</name>
</gene>
<protein>
    <submittedName>
        <fullName evidence="8">ABC transporter membrane spanning protein (Iron(III) dicitrate)</fullName>
    </submittedName>
</protein>
<dbReference type="InterPro" id="IPR051313">
    <property type="entry name" value="Bact_iron-sidero_bind"/>
</dbReference>
<keyword evidence="4" id="KW-0406">Ion transport</keyword>
<dbReference type="PANTHER" id="PTHR30532:SF25">
    <property type="entry name" value="IRON(III) DICITRATE-BINDING PERIPLASMIC PROTEIN"/>
    <property type="match status" value="1"/>
</dbReference>
<evidence type="ECO:0000256" key="5">
    <source>
        <dbReference type="ARBA" id="ARBA00022729"/>
    </source>
</evidence>
<dbReference type="GO" id="GO:1901678">
    <property type="term" value="P:iron coordination entity transport"/>
    <property type="evidence" value="ECO:0007669"/>
    <property type="project" value="UniProtKB-ARBA"/>
</dbReference>
<evidence type="ECO:0000256" key="4">
    <source>
        <dbReference type="ARBA" id="ARBA00022496"/>
    </source>
</evidence>
<dbReference type="Gene3D" id="3.40.50.1980">
    <property type="entry name" value="Nitrogenase molybdenum iron protein domain"/>
    <property type="match status" value="2"/>
</dbReference>
<dbReference type="PROSITE" id="PS50983">
    <property type="entry name" value="FE_B12_PBP"/>
    <property type="match status" value="1"/>
</dbReference>
<comment type="similarity">
    <text evidence="2">Belongs to the bacterial solute-binding protein 8 family.</text>
</comment>
<evidence type="ECO:0000256" key="6">
    <source>
        <dbReference type="SAM" id="SignalP"/>
    </source>
</evidence>
<evidence type="ECO:0000313" key="9">
    <source>
        <dbReference type="Proteomes" id="UP000191897"/>
    </source>
</evidence>
<dbReference type="AlphaFoldDB" id="A0A1S7S715"/>
<keyword evidence="4" id="KW-0410">Iron transport</keyword>
<comment type="subcellular location">
    <subcellularLocation>
        <location evidence="1">Cell envelope</location>
    </subcellularLocation>
</comment>
<reference evidence="8 9" key="1">
    <citation type="submission" date="2016-01" db="EMBL/GenBank/DDBJ databases">
        <authorList>
            <person name="Oliw E.H."/>
        </authorList>
    </citation>
    <scope>NUCLEOTIDE SEQUENCE [LARGE SCALE GENOMIC DNA]</scope>
    <source>
        <strain evidence="8 9">Kerr 14</strain>
    </source>
</reference>
<evidence type="ECO:0000256" key="1">
    <source>
        <dbReference type="ARBA" id="ARBA00004196"/>
    </source>
</evidence>
<keyword evidence="5 6" id="KW-0732">Signal</keyword>